<evidence type="ECO:0000256" key="7">
    <source>
        <dbReference type="ARBA" id="ARBA00023136"/>
    </source>
</evidence>
<evidence type="ECO:0000256" key="3">
    <source>
        <dbReference type="ARBA" id="ARBA00022606"/>
    </source>
</evidence>
<feature type="transmembrane region" description="Helical" evidence="10">
    <location>
        <begin position="257"/>
        <end position="276"/>
    </location>
</feature>
<evidence type="ECO:0000256" key="10">
    <source>
        <dbReference type="RuleBase" id="RU351113"/>
    </source>
</evidence>
<name>A0A068F4N8_CALSG</name>
<sequence>MFDRFWGRGPNVKATREATAYLYKNFLYLGFQQPQKWKPLYYVYSVLLNFCVCVLYPISFSLSYYYGYRQMTPVQLLTSLQVALNVCSLPAKFITIVLNLKSLDRAMDVMDILDARCKRHDELEKIRHCAMLGNRLTVFFIGFYMFYTALTMVSSVAFGQPPYSVFIPYMDWRNSTLEFIGQSFLEYLLMNFICMHEGGDDVYAVIYIYTIRTHMQILVDRVKRLGRDDSISKEEHYKQLVLCVKDHQDLLRLLDTISPVISITIFIQFMVTAIILGTTLINIMIFADFSAQIASVSYFLAVLVQTSPCCYQATCLMEDNEQLSLAIFHCEWFDKDIRFRKMMIFFMMRSQTPMTLTAMKLFPITLNTSLGIAKFSFSLYTLIKEMDFGQNLKT</sequence>
<proteinExistence type="evidence at transcript level"/>
<dbReference type="InterPro" id="IPR004117">
    <property type="entry name" value="7tm6_olfct_rcpt"/>
</dbReference>
<keyword evidence="6 10" id="KW-1133">Transmembrane helix</keyword>
<evidence type="ECO:0000256" key="6">
    <source>
        <dbReference type="ARBA" id="ARBA00022989"/>
    </source>
</evidence>
<evidence type="ECO:0000256" key="1">
    <source>
        <dbReference type="ARBA" id="ARBA00004651"/>
    </source>
</evidence>
<organism evidence="11">
    <name type="scientific">Calliphora stygia</name>
    <name type="common">Common brown blowfly</name>
    <dbReference type="NCBI Taxonomy" id="145453"/>
    <lineage>
        <taxon>Eukaryota</taxon>
        <taxon>Metazoa</taxon>
        <taxon>Ecdysozoa</taxon>
        <taxon>Arthropoda</taxon>
        <taxon>Hexapoda</taxon>
        <taxon>Insecta</taxon>
        <taxon>Pterygota</taxon>
        <taxon>Neoptera</taxon>
        <taxon>Endopterygota</taxon>
        <taxon>Diptera</taxon>
        <taxon>Brachycera</taxon>
        <taxon>Muscomorpha</taxon>
        <taxon>Oestroidea</taxon>
        <taxon>Calliphoridae</taxon>
        <taxon>Calliphorinae</taxon>
        <taxon>Calliphora</taxon>
    </lineage>
</organism>
<dbReference type="GO" id="GO:0005549">
    <property type="term" value="F:odorant binding"/>
    <property type="evidence" value="ECO:0007669"/>
    <property type="project" value="InterPro"/>
</dbReference>
<dbReference type="GO" id="GO:0005886">
    <property type="term" value="C:plasma membrane"/>
    <property type="evidence" value="ECO:0007669"/>
    <property type="project" value="UniProtKB-SubCell"/>
</dbReference>
<dbReference type="GO" id="GO:0004984">
    <property type="term" value="F:olfactory receptor activity"/>
    <property type="evidence" value="ECO:0007669"/>
    <property type="project" value="InterPro"/>
</dbReference>
<feature type="transmembrane region" description="Helical" evidence="10">
    <location>
        <begin position="78"/>
        <end position="100"/>
    </location>
</feature>
<evidence type="ECO:0000256" key="9">
    <source>
        <dbReference type="ARBA" id="ARBA00023224"/>
    </source>
</evidence>
<protein>
    <recommendedName>
        <fullName evidence="10">Odorant receptor</fullName>
    </recommendedName>
</protein>
<accession>A0A068F4N8</accession>
<dbReference type="PANTHER" id="PTHR21137:SF35">
    <property type="entry name" value="ODORANT RECEPTOR 19A-RELATED"/>
    <property type="match status" value="1"/>
</dbReference>
<keyword evidence="9 10" id="KW-0807">Transducer</keyword>
<evidence type="ECO:0000256" key="8">
    <source>
        <dbReference type="ARBA" id="ARBA00023170"/>
    </source>
</evidence>
<dbReference type="GO" id="GO:0007165">
    <property type="term" value="P:signal transduction"/>
    <property type="evidence" value="ECO:0007669"/>
    <property type="project" value="UniProtKB-KW"/>
</dbReference>
<dbReference type="PANTHER" id="PTHR21137">
    <property type="entry name" value="ODORANT RECEPTOR"/>
    <property type="match status" value="1"/>
</dbReference>
<dbReference type="Pfam" id="PF02949">
    <property type="entry name" value="7tm_6"/>
    <property type="match status" value="1"/>
</dbReference>
<comment type="similarity">
    <text evidence="10">Belongs to the insect chemoreceptor superfamily. Heteromeric odorant receptor channel (TC 1.A.69) family.</text>
</comment>
<comment type="subcellular location">
    <subcellularLocation>
        <location evidence="1 10">Cell membrane</location>
        <topology evidence="1 10">Multi-pass membrane protein</topology>
    </subcellularLocation>
</comment>
<evidence type="ECO:0000313" key="11">
    <source>
        <dbReference type="EMBL" id="AID61203.1"/>
    </source>
</evidence>
<feature type="transmembrane region" description="Helical" evidence="10">
    <location>
        <begin position="41"/>
        <end position="66"/>
    </location>
</feature>
<feature type="transmembrane region" description="Helical" evidence="10">
    <location>
        <begin position="136"/>
        <end position="158"/>
    </location>
</feature>
<keyword evidence="2" id="KW-1003">Cell membrane</keyword>
<keyword evidence="8 10" id="KW-0675">Receptor</keyword>
<keyword evidence="5 10" id="KW-0552">Olfaction</keyword>
<comment type="caution">
    <text evidence="10">Lacks conserved residue(s) required for the propagation of feature annotation.</text>
</comment>
<gene>
    <name evidence="11" type="primary">OR7a.1</name>
</gene>
<dbReference type="AlphaFoldDB" id="A0A068F4N8"/>
<keyword evidence="4 10" id="KW-0812">Transmembrane</keyword>
<evidence type="ECO:0000256" key="4">
    <source>
        <dbReference type="ARBA" id="ARBA00022692"/>
    </source>
</evidence>
<evidence type="ECO:0000256" key="5">
    <source>
        <dbReference type="ARBA" id="ARBA00022725"/>
    </source>
</evidence>
<dbReference type="EMBL" id="KJ702049">
    <property type="protein sequence ID" value="AID61203.1"/>
    <property type="molecule type" value="mRNA"/>
</dbReference>
<evidence type="ECO:0000256" key="2">
    <source>
        <dbReference type="ARBA" id="ARBA00022475"/>
    </source>
</evidence>
<keyword evidence="7 10" id="KW-0472">Membrane</keyword>
<reference evidence="11" key="1">
    <citation type="journal article" date="2015" name="BMC Genomics">
        <title>Chemosensory genes identified in the antennal transcriptome of the blowfly Calliphora stygia.</title>
        <authorList>
            <person name="Leitch O.J."/>
            <person name="Papanicolaou A."/>
            <person name="Lennard C."/>
            <person name="Kirkbride K.P."/>
            <person name="Anderson A."/>
        </authorList>
    </citation>
    <scope>NUCLEOTIDE SEQUENCE</scope>
</reference>
<keyword evidence="3 10" id="KW-0716">Sensory transduction</keyword>